<gene>
    <name evidence="1" type="ORF">EZS26_000203</name>
</gene>
<proteinExistence type="predicted"/>
<protein>
    <submittedName>
        <fullName evidence="1">Uncharacterized protein</fullName>
    </submittedName>
</protein>
<dbReference type="Proteomes" id="UP000324575">
    <property type="component" value="Unassembled WGS sequence"/>
</dbReference>
<dbReference type="AlphaFoldDB" id="A0A5M8P5S3"/>
<dbReference type="InterPro" id="IPR036525">
    <property type="entry name" value="Tubulin/FtsZ_GTPase_sf"/>
</dbReference>
<evidence type="ECO:0000313" key="1">
    <source>
        <dbReference type="EMBL" id="KAA6303652.1"/>
    </source>
</evidence>
<evidence type="ECO:0000313" key="2">
    <source>
        <dbReference type="Proteomes" id="UP000324575"/>
    </source>
</evidence>
<sequence>MSKLYVFGIGGTGSRVIKSLVMLMASGVKLNVDELVPVIIDPDHAAADLTRTVRLLQQYKRVRNHLDFHSANQNTFFHTDINLEIIPSVTLPIMNTRDIDFKDYIGLSLMTDKGGDYDANYALASMLFSEKNLNAKMDVGFKGNPNIGSVVLNQFAETKEFIDFAASFDQGDRIFIVSSIFGGTGASGFPLLLKNIRAISSDLSGNGNVKDAPVGAISVLPYFDVAPDHNLNHAKRSQIDSSTFISKTKAALSYYDRNINEANVLYYIADYLSKQYANSEGGATQKNDAHFIELAAALAIVDFASIPDEELITNHGVPQQTMYKEFGTGNSTYQLIFNDLSQKTNDIILKPLTRFVLFCKYLQEQLSDSYKQPWTIDHDFDEQFFHAAFFQSELLAVKNAFIEWLYEMSNNSRAFAPYDLAERKSDLFALIRGLNPAKLLSLKSNYALFDDVLNDKQKGLKKDTGKEQRFVELFSRTTDQLLKLKFRI</sequence>
<organism evidence="1 2">
    <name type="scientific">Candidatus Ordinivivax streblomastigis</name>
    <dbReference type="NCBI Taxonomy" id="2540710"/>
    <lineage>
        <taxon>Bacteria</taxon>
        <taxon>Pseudomonadati</taxon>
        <taxon>Bacteroidota</taxon>
        <taxon>Bacteroidia</taxon>
        <taxon>Bacteroidales</taxon>
        <taxon>Candidatus Ordinivivax</taxon>
    </lineage>
</organism>
<dbReference type="Gene3D" id="3.40.50.1440">
    <property type="entry name" value="Tubulin/FtsZ, GTPase domain"/>
    <property type="match status" value="1"/>
</dbReference>
<accession>A0A5M8P5S3</accession>
<comment type="caution">
    <text evidence="1">The sequence shown here is derived from an EMBL/GenBank/DDBJ whole genome shotgun (WGS) entry which is preliminary data.</text>
</comment>
<reference evidence="1 2" key="1">
    <citation type="submission" date="2019-03" db="EMBL/GenBank/DDBJ databases">
        <title>Single cell metagenomics reveals metabolic interactions within the superorganism composed of flagellate Streblomastix strix and complex community of Bacteroidetes bacteria on its surface.</title>
        <authorList>
            <person name="Treitli S.C."/>
            <person name="Kolisko M."/>
            <person name="Husnik F."/>
            <person name="Keeling P."/>
            <person name="Hampl V."/>
        </authorList>
    </citation>
    <scope>NUCLEOTIDE SEQUENCE [LARGE SCALE GENOMIC DNA]</scope>
    <source>
        <strain evidence="1">St1</strain>
    </source>
</reference>
<dbReference type="SUPFAM" id="SSF52490">
    <property type="entry name" value="Tubulin nucleotide-binding domain-like"/>
    <property type="match status" value="1"/>
</dbReference>
<dbReference type="EMBL" id="SNRX01000001">
    <property type="protein sequence ID" value="KAA6303652.1"/>
    <property type="molecule type" value="Genomic_DNA"/>
</dbReference>
<name>A0A5M8P5S3_9BACT</name>